<name>A8AAE0_IGNH4</name>
<keyword evidence="4" id="KW-1185">Reference proteome</keyword>
<evidence type="ECO:0000256" key="1">
    <source>
        <dbReference type="SAM" id="Phobius"/>
    </source>
</evidence>
<dbReference type="KEGG" id="iho:Igni_0710"/>
<sequence length="146" mass="16350">MVQYDVDPLSLGVLLGIYNGAKTPEEIARLLNVDKDSVEEAIRELVERGLVKVEEKKILFFKNKELKLTREGYNTLMAALERVKPQLQKARELIVQGREEEAFALLDAAGLGLFASLLLPLMLGGILALPFLDHEHHSHIHPGEPF</sequence>
<dbReference type="RefSeq" id="WP_011998744.1">
    <property type="nucleotide sequence ID" value="NC_009776.1"/>
</dbReference>
<dbReference type="GeneID" id="5562107"/>
<evidence type="ECO:0000259" key="2">
    <source>
        <dbReference type="Pfam" id="PF12802"/>
    </source>
</evidence>
<keyword evidence="1" id="KW-0812">Transmembrane</keyword>
<dbReference type="InterPro" id="IPR036388">
    <property type="entry name" value="WH-like_DNA-bd_sf"/>
</dbReference>
<dbReference type="Pfam" id="PF12802">
    <property type="entry name" value="MarR_2"/>
    <property type="match status" value="1"/>
</dbReference>
<dbReference type="InterPro" id="IPR036390">
    <property type="entry name" value="WH_DNA-bd_sf"/>
</dbReference>
<evidence type="ECO:0000313" key="4">
    <source>
        <dbReference type="Proteomes" id="UP000000262"/>
    </source>
</evidence>
<proteinExistence type="predicted"/>
<evidence type="ECO:0000313" key="3">
    <source>
        <dbReference type="EMBL" id="ABU81892.1"/>
    </source>
</evidence>
<organism evidence="3 4">
    <name type="scientific">Ignicoccus hospitalis (strain KIN4/I / DSM 18386 / JCM 14125)</name>
    <dbReference type="NCBI Taxonomy" id="453591"/>
    <lineage>
        <taxon>Archaea</taxon>
        <taxon>Thermoproteota</taxon>
        <taxon>Thermoprotei</taxon>
        <taxon>Desulfurococcales</taxon>
        <taxon>Desulfurococcaceae</taxon>
        <taxon>Ignicoccus</taxon>
    </lineage>
</organism>
<dbReference type="STRING" id="453591.Igni_0710"/>
<reference evidence="3 4" key="1">
    <citation type="journal article" date="2008" name="Genome Biol.">
        <title>A genomic analysis of the archaeal system Ignicoccus hospitalis-Nanoarchaeum equitans.</title>
        <authorList>
            <person name="Podar M."/>
            <person name="Anderson I."/>
            <person name="Makarova K.S."/>
            <person name="Elkins J.G."/>
            <person name="Ivanova N."/>
            <person name="Wall M.A."/>
            <person name="Lykidis A."/>
            <person name="Mavromatis K."/>
            <person name="Sun H."/>
            <person name="Hudson M.E."/>
            <person name="Chen W."/>
            <person name="Deciu C."/>
            <person name="Hutchison D."/>
            <person name="Eads J.R."/>
            <person name="Anderson A."/>
            <person name="Fernandes F."/>
            <person name="Szeto E."/>
            <person name="Lapidus A."/>
            <person name="Kyrpides N.C."/>
            <person name="Saier M.H.Jr."/>
            <person name="Richardson P.M."/>
            <person name="Rachel R."/>
            <person name="Huber H."/>
            <person name="Eisen J.A."/>
            <person name="Koonin E.V."/>
            <person name="Keller M."/>
            <person name="Stetter K.O."/>
        </authorList>
    </citation>
    <scope>NUCLEOTIDE SEQUENCE [LARGE SCALE GENOMIC DNA]</scope>
    <source>
        <strain evidence="4">KIN4/I / DSM 18386 / JCM 14125</strain>
    </source>
</reference>
<keyword evidence="1" id="KW-1133">Transmembrane helix</keyword>
<dbReference type="eggNOG" id="arCOG03748">
    <property type="taxonomic scope" value="Archaea"/>
</dbReference>
<dbReference type="EMBL" id="CP000816">
    <property type="protein sequence ID" value="ABU81892.1"/>
    <property type="molecule type" value="Genomic_DNA"/>
</dbReference>
<dbReference type="PhylomeDB" id="A8AAE0"/>
<dbReference type="SUPFAM" id="SSF46785">
    <property type="entry name" value="Winged helix' DNA-binding domain"/>
    <property type="match status" value="1"/>
</dbReference>
<gene>
    <name evidence="3" type="ordered locus">Igni_0710</name>
</gene>
<feature type="domain" description="HTH marR-type" evidence="2">
    <location>
        <begin position="4"/>
        <end position="55"/>
    </location>
</feature>
<dbReference type="HOGENOM" id="CLU_1773166_0_0_2"/>
<feature type="transmembrane region" description="Helical" evidence="1">
    <location>
        <begin position="108"/>
        <end position="132"/>
    </location>
</feature>
<dbReference type="GO" id="GO:0003700">
    <property type="term" value="F:DNA-binding transcription factor activity"/>
    <property type="evidence" value="ECO:0007669"/>
    <property type="project" value="InterPro"/>
</dbReference>
<keyword evidence="1" id="KW-0472">Membrane</keyword>
<dbReference type="Gene3D" id="1.10.10.10">
    <property type="entry name" value="Winged helix-like DNA-binding domain superfamily/Winged helix DNA-binding domain"/>
    <property type="match status" value="1"/>
</dbReference>
<dbReference type="AlphaFoldDB" id="A8AAE0"/>
<dbReference type="InterPro" id="IPR000835">
    <property type="entry name" value="HTH_MarR-typ"/>
</dbReference>
<protein>
    <submittedName>
        <fullName evidence="3">Transcriptional regulator, TrmB</fullName>
    </submittedName>
</protein>
<accession>A8AAE0</accession>
<dbReference type="Proteomes" id="UP000000262">
    <property type="component" value="Chromosome"/>
</dbReference>